<evidence type="ECO:0000256" key="2">
    <source>
        <dbReference type="ARBA" id="ARBA00021549"/>
    </source>
</evidence>
<dbReference type="GO" id="GO:0015627">
    <property type="term" value="C:type II protein secretion system complex"/>
    <property type="evidence" value="ECO:0007669"/>
    <property type="project" value="InterPro"/>
</dbReference>
<dbReference type="GO" id="GO:0015628">
    <property type="term" value="P:protein secretion by the type II secretion system"/>
    <property type="evidence" value="ECO:0007669"/>
    <property type="project" value="InterPro"/>
</dbReference>
<dbReference type="Pfam" id="PF12019">
    <property type="entry name" value="GspH"/>
    <property type="match status" value="1"/>
</dbReference>
<dbReference type="Proteomes" id="UP000515873">
    <property type="component" value="Chromosome"/>
</dbReference>
<keyword evidence="8 11" id="KW-0472">Membrane</keyword>
<evidence type="ECO:0000313" key="13">
    <source>
        <dbReference type="EMBL" id="QNK00347.1"/>
    </source>
</evidence>
<feature type="domain" description="General secretion pathway GspH" evidence="12">
    <location>
        <begin position="42"/>
        <end position="145"/>
    </location>
</feature>
<keyword evidence="14" id="KW-1185">Reference proteome</keyword>
<dbReference type="Gene3D" id="3.55.40.10">
    <property type="entry name" value="minor pseudopilin epsh domain"/>
    <property type="match status" value="1"/>
</dbReference>
<dbReference type="Pfam" id="PF07963">
    <property type="entry name" value="N_methyl"/>
    <property type="match status" value="1"/>
</dbReference>
<keyword evidence="6 11" id="KW-0812">Transmembrane</keyword>
<dbReference type="GO" id="GO:0005886">
    <property type="term" value="C:plasma membrane"/>
    <property type="evidence" value="ECO:0007669"/>
    <property type="project" value="UniProtKB-SubCell"/>
</dbReference>
<evidence type="ECO:0000256" key="5">
    <source>
        <dbReference type="ARBA" id="ARBA00022519"/>
    </source>
</evidence>
<proteinExistence type="inferred from homology"/>
<reference evidence="13 14" key="1">
    <citation type="submission" date="2020-08" db="EMBL/GenBank/DDBJ databases">
        <title>Dyella sp. G9 isolated from forest soil.</title>
        <authorList>
            <person name="Fu J."/>
            <person name="Qiu L."/>
        </authorList>
    </citation>
    <scope>NUCLEOTIDE SEQUENCE [LARGE SCALE GENOMIC DNA]</scope>
    <source>
        <strain evidence="13 14">G9</strain>
    </source>
</reference>
<keyword evidence="3" id="KW-1003">Cell membrane</keyword>
<dbReference type="EMBL" id="CP060412">
    <property type="protein sequence ID" value="QNK00347.1"/>
    <property type="molecule type" value="Genomic_DNA"/>
</dbReference>
<organism evidence="13 14">
    <name type="scientific">Dyella telluris</name>
    <dbReference type="NCBI Taxonomy" id="2763498"/>
    <lineage>
        <taxon>Bacteria</taxon>
        <taxon>Pseudomonadati</taxon>
        <taxon>Pseudomonadota</taxon>
        <taxon>Gammaproteobacteria</taxon>
        <taxon>Lysobacterales</taxon>
        <taxon>Rhodanobacteraceae</taxon>
        <taxon>Dyella</taxon>
    </lineage>
</organism>
<evidence type="ECO:0000313" key="14">
    <source>
        <dbReference type="Proteomes" id="UP000515873"/>
    </source>
</evidence>
<evidence type="ECO:0000256" key="3">
    <source>
        <dbReference type="ARBA" id="ARBA00022475"/>
    </source>
</evidence>
<dbReference type="InterPro" id="IPR022346">
    <property type="entry name" value="T2SS_GspH"/>
</dbReference>
<comment type="subcellular location">
    <subcellularLocation>
        <location evidence="1">Cell inner membrane</location>
        <topology evidence="1">Single-pass membrane protein</topology>
    </subcellularLocation>
</comment>
<dbReference type="PROSITE" id="PS00409">
    <property type="entry name" value="PROKAR_NTER_METHYL"/>
    <property type="match status" value="1"/>
</dbReference>
<evidence type="ECO:0000256" key="1">
    <source>
        <dbReference type="ARBA" id="ARBA00004377"/>
    </source>
</evidence>
<dbReference type="InterPro" id="IPR045584">
    <property type="entry name" value="Pilin-like"/>
</dbReference>
<protein>
    <recommendedName>
        <fullName evidence="2">Type II secretion system protein H</fullName>
    </recommendedName>
    <alternativeName>
        <fullName evidence="10">General secretion pathway protein H</fullName>
    </alternativeName>
</protein>
<dbReference type="InterPro" id="IPR012902">
    <property type="entry name" value="N_methyl_site"/>
</dbReference>
<dbReference type="SUPFAM" id="SSF54523">
    <property type="entry name" value="Pili subunits"/>
    <property type="match status" value="1"/>
</dbReference>
<evidence type="ECO:0000256" key="6">
    <source>
        <dbReference type="ARBA" id="ARBA00022692"/>
    </source>
</evidence>
<evidence type="ECO:0000256" key="10">
    <source>
        <dbReference type="ARBA" id="ARBA00030775"/>
    </source>
</evidence>
<gene>
    <name evidence="13" type="ORF">H8F01_14660</name>
</gene>
<accession>A0A7G8Q0N9</accession>
<keyword evidence="4" id="KW-0488">Methylation</keyword>
<comment type="similarity">
    <text evidence="9">Belongs to the GSP H family.</text>
</comment>
<dbReference type="AlphaFoldDB" id="A0A7G8Q0N9"/>
<evidence type="ECO:0000256" key="8">
    <source>
        <dbReference type="ARBA" id="ARBA00023136"/>
    </source>
</evidence>
<evidence type="ECO:0000259" key="12">
    <source>
        <dbReference type="Pfam" id="PF12019"/>
    </source>
</evidence>
<evidence type="ECO:0000256" key="7">
    <source>
        <dbReference type="ARBA" id="ARBA00022989"/>
    </source>
</evidence>
<keyword evidence="7 11" id="KW-1133">Transmembrane helix</keyword>
<evidence type="ECO:0000256" key="4">
    <source>
        <dbReference type="ARBA" id="ARBA00022481"/>
    </source>
</evidence>
<dbReference type="NCBIfam" id="TIGR02532">
    <property type="entry name" value="IV_pilin_GFxxxE"/>
    <property type="match status" value="1"/>
</dbReference>
<feature type="transmembrane region" description="Helical" evidence="11">
    <location>
        <begin position="12"/>
        <end position="30"/>
    </location>
</feature>
<dbReference type="KEGG" id="dtl:H8F01_14660"/>
<dbReference type="RefSeq" id="WP_187055826.1">
    <property type="nucleotide sequence ID" value="NZ_CP060412.1"/>
</dbReference>
<evidence type="ECO:0000256" key="9">
    <source>
        <dbReference type="ARBA" id="ARBA00025772"/>
    </source>
</evidence>
<name>A0A7G8Q0N9_9GAMM</name>
<sequence>MRSQRGYTLVELSITAAVLVTLLVIAVPNFSSMLRGQQIRNAALDVASTITYARSEAVKRNTLVNVTAATAGWKGGWAVAPASASTIRSHDAFSGIAITEANGNTQFQFGGNGRMQQPLNLKFTVAPATSTAHVQSLCISVGTTGRALTTTGACS</sequence>
<evidence type="ECO:0000256" key="11">
    <source>
        <dbReference type="SAM" id="Phobius"/>
    </source>
</evidence>
<keyword evidence="5" id="KW-0997">Cell inner membrane</keyword>